<dbReference type="GO" id="GO:0015226">
    <property type="term" value="F:carnitine transmembrane transporter activity"/>
    <property type="evidence" value="ECO:0007669"/>
    <property type="project" value="TreeGrafter"/>
</dbReference>
<feature type="transmembrane region" description="Helical" evidence="7">
    <location>
        <begin position="95"/>
        <end position="118"/>
    </location>
</feature>
<evidence type="ECO:0000256" key="6">
    <source>
        <dbReference type="ARBA" id="ARBA00023136"/>
    </source>
</evidence>
<keyword evidence="10" id="KW-1185">Reference proteome</keyword>
<dbReference type="PANTHER" id="PTHR47737:SF1">
    <property type="entry name" value="GLYCINE BETAINE_PROLINE BETAINE TRANSPORT SYSTEM PERMEASE PROTEIN PROW"/>
    <property type="match status" value="1"/>
</dbReference>
<keyword evidence="3" id="KW-1003">Cell membrane</keyword>
<dbReference type="OrthoDB" id="9815258at2"/>
<evidence type="ECO:0000313" key="10">
    <source>
        <dbReference type="Proteomes" id="UP000219111"/>
    </source>
</evidence>
<dbReference type="GO" id="GO:0043190">
    <property type="term" value="C:ATP-binding cassette (ABC) transporter complex"/>
    <property type="evidence" value="ECO:0007669"/>
    <property type="project" value="TreeGrafter"/>
</dbReference>
<keyword evidence="5 7" id="KW-1133">Transmembrane helix</keyword>
<organism evidence="9 10">
    <name type="scientific">Rhodobacter maris</name>
    <dbReference type="NCBI Taxonomy" id="446682"/>
    <lineage>
        <taxon>Bacteria</taxon>
        <taxon>Pseudomonadati</taxon>
        <taxon>Pseudomonadota</taxon>
        <taxon>Alphaproteobacteria</taxon>
        <taxon>Rhodobacterales</taxon>
        <taxon>Rhodobacter group</taxon>
        <taxon>Rhodobacter</taxon>
    </lineage>
</organism>
<dbReference type="GO" id="GO:0015871">
    <property type="term" value="P:choline transport"/>
    <property type="evidence" value="ECO:0007669"/>
    <property type="project" value="TreeGrafter"/>
</dbReference>
<protein>
    <submittedName>
        <fullName evidence="9">Glycine betaine/proline transport system permease protein</fullName>
    </submittedName>
</protein>
<dbReference type="RefSeq" id="WP_097070816.1">
    <property type="nucleotide sequence ID" value="NZ_OBMT01000012.1"/>
</dbReference>
<dbReference type="InterPro" id="IPR000515">
    <property type="entry name" value="MetI-like"/>
</dbReference>
<comment type="subcellular location">
    <subcellularLocation>
        <location evidence="1 7">Cell membrane</location>
        <topology evidence="1 7">Multi-pass membrane protein</topology>
    </subcellularLocation>
</comment>
<name>A0A285T0F0_9RHOB</name>
<evidence type="ECO:0000256" key="4">
    <source>
        <dbReference type="ARBA" id="ARBA00022692"/>
    </source>
</evidence>
<sequence length="285" mass="29606">MAWRDGIKAFDAAIDAGMVWISSHGNEAFALLRGLLEGGFGAILWLLAELPFWALAGMVGALGWRLLGARFGAFATASLALCAALGLWTETIETLALVLSATTMAVLIGGGIGVFAGLSPRLAQVLDPVLDLIQTLPPYLYLLPAIAFLGYGPATAILATFIVAVPPTVKLTALGISRTPVEFLELGAASGASGWQVFAKIRLPFALASIMAGVNQSLMMAFGMVVIAGIVGSGGLGQTIYASVRTLDIARSVDAAIAIVVLTIVLDRLSQTAARPQGQQKEIRT</sequence>
<dbReference type="AlphaFoldDB" id="A0A285T0F0"/>
<evidence type="ECO:0000313" key="9">
    <source>
        <dbReference type="EMBL" id="SOC14454.1"/>
    </source>
</evidence>
<evidence type="ECO:0000256" key="5">
    <source>
        <dbReference type="ARBA" id="ARBA00022989"/>
    </source>
</evidence>
<keyword evidence="4 7" id="KW-0812">Transmembrane</keyword>
<dbReference type="InterPro" id="IPR035906">
    <property type="entry name" value="MetI-like_sf"/>
</dbReference>
<feature type="transmembrane region" description="Helical" evidence="7">
    <location>
        <begin position="218"/>
        <end position="237"/>
    </location>
</feature>
<keyword evidence="6 7" id="KW-0472">Membrane</keyword>
<dbReference type="GO" id="GO:0005275">
    <property type="term" value="F:amine transmembrane transporter activity"/>
    <property type="evidence" value="ECO:0007669"/>
    <property type="project" value="TreeGrafter"/>
</dbReference>
<dbReference type="EMBL" id="OBMT01000012">
    <property type="protein sequence ID" value="SOC14454.1"/>
    <property type="molecule type" value="Genomic_DNA"/>
</dbReference>
<dbReference type="PANTHER" id="PTHR47737">
    <property type="entry name" value="GLYCINE BETAINE/PROLINE BETAINE TRANSPORT SYSTEM PERMEASE PROTEIN PROW"/>
    <property type="match status" value="1"/>
</dbReference>
<gene>
    <name evidence="9" type="ORF">SAMN05877831_11220</name>
</gene>
<evidence type="ECO:0000256" key="1">
    <source>
        <dbReference type="ARBA" id="ARBA00004651"/>
    </source>
</evidence>
<evidence type="ECO:0000256" key="3">
    <source>
        <dbReference type="ARBA" id="ARBA00022475"/>
    </source>
</evidence>
<feature type="transmembrane region" description="Helical" evidence="7">
    <location>
        <begin position="42"/>
        <end position="64"/>
    </location>
</feature>
<comment type="similarity">
    <text evidence="7">Belongs to the binding-protein-dependent transport system permease family.</text>
</comment>
<feature type="transmembrane region" description="Helical" evidence="7">
    <location>
        <begin position="249"/>
        <end position="266"/>
    </location>
</feature>
<dbReference type="SUPFAM" id="SSF161098">
    <property type="entry name" value="MetI-like"/>
    <property type="match status" value="1"/>
</dbReference>
<dbReference type="Proteomes" id="UP000219111">
    <property type="component" value="Unassembled WGS sequence"/>
</dbReference>
<dbReference type="GO" id="GO:0031460">
    <property type="term" value="P:glycine betaine transport"/>
    <property type="evidence" value="ECO:0007669"/>
    <property type="project" value="TreeGrafter"/>
</dbReference>
<feature type="transmembrane region" description="Helical" evidence="7">
    <location>
        <begin position="71"/>
        <end position="89"/>
    </location>
</feature>
<dbReference type="CDD" id="cd06261">
    <property type="entry name" value="TM_PBP2"/>
    <property type="match status" value="1"/>
</dbReference>
<dbReference type="PROSITE" id="PS50928">
    <property type="entry name" value="ABC_TM1"/>
    <property type="match status" value="1"/>
</dbReference>
<evidence type="ECO:0000259" key="8">
    <source>
        <dbReference type="PROSITE" id="PS50928"/>
    </source>
</evidence>
<dbReference type="Gene3D" id="1.10.3720.10">
    <property type="entry name" value="MetI-like"/>
    <property type="match status" value="1"/>
</dbReference>
<evidence type="ECO:0000256" key="2">
    <source>
        <dbReference type="ARBA" id="ARBA00022448"/>
    </source>
</evidence>
<evidence type="ECO:0000256" key="7">
    <source>
        <dbReference type="RuleBase" id="RU363032"/>
    </source>
</evidence>
<reference evidence="10" key="1">
    <citation type="submission" date="2017-08" db="EMBL/GenBank/DDBJ databases">
        <authorList>
            <person name="Varghese N."/>
            <person name="Submissions S."/>
        </authorList>
    </citation>
    <scope>NUCLEOTIDE SEQUENCE [LARGE SCALE GENOMIC DNA]</scope>
    <source>
        <strain evidence="10">JA276</strain>
    </source>
</reference>
<feature type="transmembrane region" description="Helical" evidence="7">
    <location>
        <begin position="139"/>
        <end position="165"/>
    </location>
</feature>
<dbReference type="Pfam" id="PF00528">
    <property type="entry name" value="BPD_transp_1"/>
    <property type="match status" value="1"/>
</dbReference>
<accession>A0A285T0F0</accession>
<proteinExistence type="inferred from homology"/>
<keyword evidence="2 7" id="KW-0813">Transport</keyword>
<feature type="domain" description="ABC transmembrane type-1" evidence="8">
    <location>
        <begin position="91"/>
        <end position="270"/>
    </location>
</feature>